<dbReference type="EMBL" id="BGPR01086705">
    <property type="protein sequence ID" value="GBM04448.1"/>
    <property type="molecule type" value="Genomic_DNA"/>
</dbReference>
<keyword evidence="5" id="KW-1185">Reference proteome</keyword>
<sequence length="86" mass="9912">MNKRVSGKTLRRAVDNCGYFQPLFIYILQQNVSVQYGKQKLIRRRCGHFRPLLISEADTWAIPPLGLLFEPVPLDNNGWQQTLPKG</sequence>
<evidence type="ECO:0000313" key="4">
    <source>
        <dbReference type="EMBL" id="GBM04448.1"/>
    </source>
</evidence>
<dbReference type="EMBL" id="BGPR01086510">
    <property type="protein sequence ID" value="GBM03671.1"/>
    <property type="molecule type" value="Genomic_DNA"/>
</dbReference>
<dbReference type="Proteomes" id="UP000499080">
    <property type="component" value="Unassembled WGS sequence"/>
</dbReference>
<accession>A0A4Y2CHR5</accession>
<dbReference type="EMBL" id="BGPR01086520">
    <property type="protein sequence ID" value="GBM03709.1"/>
    <property type="molecule type" value="Genomic_DNA"/>
</dbReference>
<reference evidence="3 5" key="1">
    <citation type="journal article" date="2019" name="Sci. Rep.">
        <title>Orb-weaving spider Araneus ventricosus genome elucidates the spidroin gene catalogue.</title>
        <authorList>
            <person name="Kono N."/>
            <person name="Nakamura H."/>
            <person name="Ohtoshi R."/>
            <person name="Moran D.A.P."/>
            <person name="Shinohara A."/>
            <person name="Yoshida Y."/>
            <person name="Fujiwara M."/>
            <person name="Mori M."/>
            <person name="Tomita M."/>
            <person name="Arakawa K."/>
        </authorList>
    </citation>
    <scope>NUCLEOTIDE SEQUENCE [LARGE SCALE GENOMIC DNA]</scope>
</reference>
<comment type="caution">
    <text evidence="3">The sequence shown here is derived from an EMBL/GenBank/DDBJ whole genome shotgun (WGS) entry which is preliminary data.</text>
</comment>
<dbReference type="EMBL" id="BGPR01086522">
    <property type="protein sequence ID" value="GBM03719.1"/>
    <property type="molecule type" value="Genomic_DNA"/>
</dbReference>
<protein>
    <submittedName>
        <fullName evidence="3">Uncharacterized protein</fullName>
    </submittedName>
</protein>
<evidence type="ECO:0000313" key="3">
    <source>
        <dbReference type="EMBL" id="GBM03719.1"/>
    </source>
</evidence>
<evidence type="ECO:0000313" key="1">
    <source>
        <dbReference type="EMBL" id="GBM03671.1"/>
    </source>
</evidence>
<organism evidence="3 5">
    <name type="scientific">Araneus ventricosus</name>
    <name type="common">Orbweaver spider</name>
    <name type="synonym">Epeira ventricosa</name>
    <dbReference type="NCBI Taxonomy" id="182803"/>
    <lineage>
        <taxon>Eukaryota</taxon>
        <taxon>Metazoa</taxon>
        <taxon>Ecdysozoa</taxon>
        <taxon>Arthropoda</taxon>
        <taxon>Chelicerata</taxon>
        <taxon>Arachnida</taxon>
        <taxon>Araneae</taxon>
        <taxon>Araneomorphae</taxon>
        <taxon>Entelegynae</taxon>
        <taxon>Araneoidea</taxon>
        <taxon>Araneidae</taxon>
        <taxon>Araneus</taxon>
    </lineage>
</organism>
<proteinExistence type="predicted"/>
<name>A0A4Y2CHR5_ARAVE</name>
<dbReference type="OrthoDB" id="6464870at2759"/>
<dbReference type="AlphaFoldDB" id="A0A4Y2CHR5"/>
<evidence type="ECO:0000313" key="5">
    <source>
        <dbReference type="Proteomes" id="UP000499080"/>
    </source>
</evidence>
<gene>
    <name evidence="4" type="ORF">AVEN_166259_1</name>
    <name evidence="1" type="ORF">AVEN_242360_1</name>
    <name evidence="2" type="ORF">AVEN_54476_1</name>
    <name evidence="3" type="ORF">AVEN_86133_1</name>
</gene>
<evidence type="ECO:0000313" key="2">
    <source>
        <dbReference type="EMBL" id="GBM03709.1"/>
    </source>
</evidence>